<organism evidence="2 3">
    <name type="scientific">Molossus molossus</name>
    <name type="common">Pallas' mastiff bat</name>
    <name type="synonym">Vespertilio molossus</name>
    <dbReference type="NCBI Taxonomy" id="27622"/>
    <lineage>
        <taxon>Eukaryota</taxon>
        <taxon>Metazoa</taxon>
        <taxon>Chordata</taxon>
        <taxon>Craniata</taxon>
        <taxon>Vertebrata</taxon>
        <taxon>Euteleostomi</taxon>
        <taxon>Mammalia</taxon>
        <taxon>Eutheria</taxon>
        <taxon>Laurasiatheria</taxon>
        <taxon>Chiroptera</taxon>
        <taxon>Yangochiroptera</taxon>
        <taxon>Molossidae</taxon>
        <taxon>Molossus</taxon>
    </lineage>
</organism>
<dbReference type="Pfam" id="PF15466">
    <property type="entry name" value="DUF4635"/>
    <property type="match status" value="1"/>
</dbReference>
<feature type="coiled-coil region" evidence="1">
    <location>
        <begin position="77"/>
        <end position="107"/>
    </location>
</feature>
<dbReference type="PANTHER" id="PTHR37865:SF1">
    <property type="entry name" value="SMALL INTEGRAL MEMBRANE PROTEIN 23"/>
    <property type="match status" value="1"/>
</dbReference>
<comment type="caution">
    <text evidence="2">The sequence shown here is derived from an EMBL/GenBank/DDBJ whole genome shotgun (WGS) entry which is preliminary data.</text>
</comment>
<gene>
    <name evidence="2" type="ORF">HJG59_017016</name>
</gene>
<protein>
    <submittedName>
        <fullName evidence="2">Small integral membrane protein 23</fullName>
    </submittedName>
</protein>
<evidence type="ECO:0000313" key="2">
    <source>
        <dbReference type="EMBL" id="KAF6482150.1"/>
    </source>
</evidence>
<dbReference type="EMBL" id="JACASF010000004">
    <property type="protein sequence ID" value="KAF6482150.1"/>
    <property type="molecule type" value="Genomic_DNA"/>
</dbReference>
<sequence length="125" mass="14517">MVTQEVDSRGRVATELSGRRRGTCCEDKKQTLLALLVLVLYMGTGISERSWEAAERIRECNYPQHPVASQVVKTWLKENLQVFLEKLEKQVHELEQLVRNLEEWLDVFLGEGHPKEHCSTFKNHL</sequence>
<keyword evidence="1" id="KW-0175">Coiled coil</keyword>
<dbReference type="Proteomes" id="UP000550707">
    <property type="component" value="Unassembled WGS sequence"/>
</dbReference>
<dbReference type="InterPro" id="IPR027880">
    <property type="entry name" value="DUF4635"/>
</dbReference>
<evidence type="ECO:0000313" key="3">
    <source>
        <dbReference type="Proteomes" id="UP000550707"/>
    </source>
</evidence>
<dbReference type="PANTHER" id="PTHR37865">
    <property type="entry name" value="SMALL INTEGRAL MEMBRANE PROTEIN 23"/>
    <property type="match status" value="1"/>
</dbReference>
<reference evidence="2 3" key="1">
    <citation type="journal article" date="2020" name="Nature">
        <title>Six reference-quality genomes reveal evolution of bat adaptations.</title>
        <authorList>
            <person name="Jebb D."/>
            <person name="Huang Z."/>
            <person name="Pippel M."/>
            <person name="Hughes G.M."/>
            <person name="Lavrichenko K."/>
            <person name="Devanna P."/>
            <person name="Winkler S."/>
            <person name="Jermiin L.S."/>
            <person name="Skirmuntt E.C."/>
            <person name="Katzourakis A."/>
            <person name="Burkitt-Gray L."/>
            <person name="Ray D.A."/>
            <person name="Sullivan K.A.M."/>
            <person name="Roscito J.G."/>
            <person name="Kirilenko B.M."/>
            <person name="Davalos L.M."/>
            <person name="Corthals A.P."/>
            <person name="Power M.L."/>
            <person name="Jones G."/>
            <person name="Ransome R.D."/>
            <person name="Dechmann D.K.N."/>
            <person name="Locatelli A.G."/>
            <person name="Puechmaille S.J."/>
            <person name="Fedrigo O."/>
            <person name="Jarvis E.D."/>
            <person name="Hiller M."/>
            <person name="Vernes S.C."/>
            <person name="Myers E.W."/>
            <person name="Teeling E.C."/>
        </authorList>
    </citation>
    <scope>NUCLEOTIDE SEQUENCE [LARGE SCALE GENOMIC DNA]</scope>
    <source>
        <strain evidence="2">MMolMol1</strain>
        <tissue evidence="2">Muscle</tissue>
    </source>
</reference>
<proteinExistence type="predicted"/>
<evidence type="ECO:0000256" key="1">
    <source>
        <dbReference type="SAM" id="Coils"/>
    </source>
</evidence>
<name>A0A7J8ID23_MOLMO</name>
<dbReference type="AlphaFoldDB" id="A0A7J8ID23"/>
<keyword evidence="3" id="KW-1185">Reference proteome</keyword>
<accession>A0A7J8ID23</accession>